<feature type="region of interest" description="Disordered" evidence="1">
    <location>
        <begin position="42"/>
        <end position="66"/>
    </location>
</feature>
<dbReference type="EMBL" id="JANFNH010000016">
    <property type="protein sequence ID" value="MCQ4043517.1"/>
    <property type="molecule type" value="Genomic_DNA"/>
</dbReference>
<accession>A0ABT1PDT0</accession>
<sequence length="397" mass="41865">MRLTGPDPQPSGPGPQEAELPDPERVDPQVLTALLARHGWQRRGGESGRYTRWTPPGSDPRRGVSGTSLLVPASSRYGDYADLVGEALSALARSGAPSAREVLLALSVPGDEIRWRRDVPRCAGAVPWTAAERLRDAVRGMLLAAARAAQSSAGYFGERHGRYATAYLERVLIGPSAGGHLLTAYAPAPDGRRVTITLLRALQAARDAVDYQRATGGLEAFDAAVELGVCHELVTAVARLVRDSEGAEITLAWSPAAGLPLGVAAQPEPVEFSPGDLPALHQAAARYAAAEPPVPVTVTGTVVRLRSARPADGGAVRLRVLGGADVRQVRMRLAADDYRVAAHAHLVGLPIRVSGALEPSRGFRHLSGASGVTLLRLDAAERDRLLKSLQEAADAVD</sequence>
<evidence type="ECO:0000313" key="2">
    <source>
        <dbReference type="EMBL" id="MCQ4043517.1"/>
    </source>
</evidence>
<organism evidence="2 3">
    <name type="scientific">Streptantibioticus rubrisoli</name>
    <dbReference type="NCBI Taxonomy" id="1387313"/>
    <lineage>
        <taxon>Bacteria</taxon>
        <taxon>Bacillati</taxon>
        <taxon>Actinomycetota</taxon>
        <taxon>Actinomycetes</taxon>
        <taxon>Kitasatosporales</taxon>
        <taxon>Streptomycetaceae</taxon>
        <taxon>Streptantibioticus</taxon>
    </lineage>
</organism>
<feature type="region of interest" description="Disordered" evidence="1">
    <location>
        <begin position="1"/>
        <end position="28"/>
    </location>
</feature>
<reference evidence="2 3" key="1">
    <citation type="submission" date="2022-06" db="EMBL/GenBank/DDBJ databases">
        <title>Draft genome sequence of type strain Streptomyces rubrisoli DSM 42083.</title>
        <authorList>
            <person name="Duangmal K."/>
            <person name="Klaysubun C."/>
        </authorList>
    </citation>
    <scope>NUCLEOTIDE SEQUENCE [LARGE SCALE GENOMIC DNA]</scope>
    <source>
        <strain evidence="2 3">DSM 42083</strain>
    </source>
</reference>
<keyword evidence="3" id="KW-1185">Reference proteome</keyword>
<comment type="caution">
    <text evidence="2">The sequence shown here is derived from an EMBL/GenBank/DDBJ whole genome shotgun (WGS) entry which is preliminary data.</text>
</comment>
<dbReference type="RefSeq" id="WP_255928700.1">
    <property type="nucleotide sequence ID" value="NZ_JANFNH010000016.1"/>
</dbReference>
<dbReference type="Proteomes" id="UP001206206">
    <property type="component" value="Unassembled WGS sequence"/>
</dbReference>
<protein>
    <submittedName>
        <fullName evidence="2">Uncharacterized protein</fullName>
    </submittedName>
</protein>
<evidence type="ECO:0000313" key="3">
    <source>
        <dbReference type="Proteomes" id="UP001206206"/>
    </source>
</evidence>
<gene>
    <name evidence="2" type="ORF">NON19_16190</name>
</gene>
<evidence type="ECO:0000256" key="1">
    <source>
        <dbReference type="SAM" id="MobiDB-lite"/>
    </source>
</evidence>
<proteinExistence type="predicted"/>
<name>A0ABT1PDT0_9ACTN</name>